<organism evidence="5 6">
    <name type="scientific">Demequina zhanjiangensis</name>
    <dbReference type="NCBI Taxonomy" id="3051659"/>
    <lineage>
        <taxon>Bacteria</taxon>
        <taxon>Bacillati</taxon>
        <taxon>Actinomycetota</taxon>
        <taxon>Actinomycetes</taxon>
        <taxon>Micrococcales</taxon>
        <taxon>Demequinaceae</taxon>
        <taxon>Demequina</taxon>
    </lineage>
</organism>
<dbReference type="Pfam" id="PF07553">
    <property type="entry name" value="Lipoprotein_Ltp"/>
    <property type="match status" value="3"/>
</dbReference>
<accession>A0ABT8G3T5</accession>
<gene>
    <name evidence="5" type="ORF">QQX04_12430</name>
</gene>
<proteinExistence type="predicted"/>
<keyword evidence="6" id="KW-1185">Reference proteome</keyword>
<dbReference type="EMBL" id="JAUHPV010000008">
    <property type="protein sequence ID" value="MDN4473803.1"/>
    <property type="molecule type" value="Genomic_DNA"/>
</dbReference>
<keyword evidence="2" id="KW-0812">Transmembrane</keyword>
<dbReference type="InterPro" id="IPR018929">
    <property type="entry name" value="DUF2510"/>
</dbReference>
<evidence type="ECO:0000259" key="3">
    <source>
        <dbReference type="Pfam" id="PF07553"/>
    </source>
</evidence>
<dbReference type="Gene3D" id="1.10.10.10">
    <property type="entry name" value="Winged helix-like DNA-binding domain superfamily/Winged helix DNA-binding domain"/>
    <property type="match status" value="3"/>
</dbReference>
<dbReference type="InterPro" id="IPR011434">
    <property type="entry name" value="Ltp-like_HTH"/>
</dbReference>
<dbReference type="InterPro" id="IPR036388">
    <property type="entry name" value="WH-like_DNA-bd_sf"/>
</dbReference>
<feature type="domain" description="Putative host cell surface-exposed lipoprotein Ltp-like HTH region" evidence="3">
    <location>
        <begin position="206"/>
        <end position="250"/>
    </location>
</feature>
<evidence type="ECO:0000256" key="2">
    <source>
        <dbReference type="SAM" id="Phobius"/>
    </source>
</evidence>
<keyword evidence="2" id="KW-1133">Transmembrane helix</keyword>
<sequence>MTQMHEGWYPDPTKRHEQRYWNGSTWTEHVFTKGAQSVDPYVTEAVPVTSTTPAGTETSAASATPNHTKRNVALIGGGAIALLLFIGVVTGGGDDAETVAAPTPSATPTVESEPAEEPEAEPSPEPVVTATMPDMVGIAMVDLDTDSLPAEVLDPLLAVGAGFEVGEGGDIATIFGVIGSTVPAAGETLSEGDVVIVNVEATASLEEQNAVAEALSYLEYSAFSPAGLFDQMTSEYGSGYTEASTTFAITFLEDNGLVSWKDEAVEAAQSYLDYSAFSRAGLKGQLTSEYGEQFIAQRAEYAINYLEENGLVDWNAEAVESAESYLAYSSFSRAELIRQLTSKYGEEFTQAQAEYAVAQVGY</sequence>
<comment type="caution">
    <text evidence="5">The sequence shown here is derived from an EMBL/GenBank/DDBJ whole genome shotgun (WGS) entry which is preliminary data.</text>
</comment>
<reference evidence="5" key="1">
    <citation type="submission" date="2023-06" db="EMBL/GenBank/DDBJ databases">
        <title>SYSU T00b26.</title>
        <authorList>
            <person name="Gao L."/>
            <person name="Fang B.-Z."/>
            <person name="Li W.-J."/>
        </authorList>
    </citation>
    <scope>NUCLEOTIDE SEQUENCE</scope>
    <source>
        <strain evidence="5">SYSU T00b26</strain>
    </source>
</reference>
<feature type="transmembrane region" description="Helical" evidence="2">
    <location>
        <begin position="72"/>
        <end position="93"/>
    </location>
</feature>
<dbReference type="Proteomes" id="UP001172738">
    <property type="component" value="Unassembled WGS sequence"/>
</dbReference>
<evidence type="ECO:0000313" key="5">
    <source>
        <dbReference type="EMBL" id="MDN4473803.1"/>
    </source>
</evidence>
<evidence type="ECO:0000256" key="1">
    <source>
        <dbReference type="SAM" id="MobiDB-lite"/>
    </source>
</evidence>
<keyword evidence="2" id="KW-0472">Membrane</keyword>
<dbReference type="Pfam" id="PF10708">
    <property type="entry name" value="DUF2510"/>
    <property type="match status" value="1"/>
</dbReference>
<feature type="region of interest" description="Disordered" evidence="1">
    <location>
        <begin position="96"/>
        <end position="127"/>
    </location>
</feature>
<protein>
    <submittedName>
        <fullName evidence="5">Ltp family lipoprotein</fullName>
    </submittedName>
</protein>
<evidence type="ECO:0000259" key="4">
    <source>
        <dbReference type="Pfam" id="PF10708"/>
    </source>
</evidence>
<keyword evidence="5" id="KW-0449">Lipoprotein</keyword>
<feature type="compositionally biased region" description="Low complexity" evidence="1">
    <location>
        <begin position="98"/>
        <end position="112"/>
    </location>
</feature>
<feature type="domain" description="DUF2510" evidence="4">
    <location>
        <begin position="7"/>
        <end position="36"/>
    </location>
</feature>
<dbReference type="RefSeq" id="WP_301129682.1">
    <property type="nucleotide sequence ID" value="NZ_JAUHPV010000008.1"/>
</dbReference>
<evidence type="ECO:0000313" key="6">
    <source>
        <dbReference type="Proteomes" id="UP001172738"/>
    </source>
</evidence>
<feature type="domain" description="Putative host cell surface-exposed lipoprotein Ltp-like HTH region" evidence="3">
    <location>
        <begin position="260"/>
        <end position="305"/>
    </location>
</feature>
<feature type="domain" description="Putative host cell surface-exposed lipoprotein Ltp-like HTH region" evidence="3">
    <location>
        <begin position="313"/>
        <end position="359"/>
    </location>
</feature>
<feature type="compositionally biased region" description="Acidic residues" evidence="1">
    <location>
        <begin position="113"/>
        <end position="122"/>
    </location>
</feature>
<name>A0ABT8G3T5_9MICO</name>